<dbReference type="Pfam" id="PF13649">
    <property type="entry name" value="Methyltransf_25"/>
    <property type="match status" value="1"/>
</dbReference>
<feature type="domain" description="Methyltransferase" evidence="1">
    <location>
        <begin position="51"/>
        <end position="143"/>
    </location>
</feature>
<dbReference type="Gene3D" id="3.40.50.150">
    <property type="entry name" value="Vaccinia Virus protein VP39"/>
    <property type="match status" value="1"/>
</dbReference>
<organism evidence="2 3">
    <name type="scientific">Ambispora gerdemannii</name>
    <dbReference type="NCBI Taxonomy" id="144530"/>
    <lineage>
        <taxon>Eukaryota</taxon>
        <taxon>Fungi</taxon>
        <taxon>Fungi incertae sedis</taxon>
        <taxon>Mucoromycota</taxon>
        <taxon>Glomeromycotina</taxon>
        <taxon>Glomeromycetes</taxon>
        <taxon>Archaeosporales</taxon>
        <taxon>Ambisporaceae</taxon>
        <taxon>Ambispora</taxon>
    </lineage>
</organism>
<proteinExistence type="predicted"/>
<dbReference type="PANTHER" id="PTHR43591">
    <property type="entry name" value="METHYLTRANSFERASE"/>
    <property type="match status" value="1"/>
</dbReference>
<gene>
    <name evidence="2" type="ORF">AGERDE_LOCUS12851</name>
</gene>
<dbReference type="InterPro" id="IPR029063">
    <property type="entry name" value="SAM-dependent_MTases_sf"/>
</dbReference>
<protein>
    <submittedName>
        <fullName evidence="2">5036_t:CDS:1</fullName>
    </submittedName>
</protein>
<keyword evidence="3" id="KW-1185">Reference proteome</keyword>
<dbReference type="EMBL" id="CAJVPL010011877">
    <property type="protein sequence ID" value="CAG8685327.1"/>
    <property type="molecule type" value="Genomic_DNA"/>
</dbReference>
<reference evidence="2" key="1">
    <citation type="submission" date="2021-06" db="EMBL/GenBank/DDBJ databases">
        <authorList>
            <person name="Kallberg Y."/>
            <person name="Tangrot J."/>
            <person name="Rosling A."/>
        </authorList>
    </citation>
    <scope>NUCLEOTIDE SEQUENCE</scope>
    <source>
        <strain evidence="2">MT106</strain>
    </source>
</reference>
<accession>A0A9N9ER79</accession>
<name>A0A9N9ER79_9GLOM</name>
<evidence type="ECO:0000313" key="2">
    <source>
        <dbReference type="EMBL" id="CAG8685327.1"/>
    </source>
</evidence>
<dbReference type="Proteomes" id="UP000789831">
    <property type="component" value="Unassembled WGS sequence"/>
</dbReference>
<evidence type="ECO:0000259" key="1">
    <source>
        <dbReference type="Pfam" id="PF13649"/>
    </source>
</evidence>
<dbReference type="InterPro" id="IPR041698">
    <property type="entry name" value="Methyltransf_25"/>
</dbReference>
<evidence type="ECO:0000313" key="3">
    <source>
        <dbReference type="Proteomes" id="UP000789831"/>
    </source>
</evidence>
<dbReference type="SUPFAM" id="SSF53335">
    <property type="entry name" value="S-adenosyl-L-methionine-dependent methyltransferases"/>
    <property type="match status" value="1"/>
</dbReference>
<dbReference type="GO" id="GO:0008168">
    <property type="term" value="F:methyltransferase activity"/>
    <property type="evidence" value="ECO:0007669"/>
    <property type="project" value="TreeGrafter"/>
</dbReference>
<dbReference type="PANTHER" id="PTHR43591:SF24">
    <property type="entry name" value="2-METHOXY-6-POLYPRENYL-1,4-BENZOQUINOL METHYLASE, MITOCHONDRIAL"/>
    <property type="match status" value="1"/>
</dbReference>
<feature type="non-terminal residue" evidence="2">
    <location>
        <position position="1"/>
    </location>
</feature>
<sequence>RYHNISNSQYICPNDDEEADRLIRTHEALKNFWGGLFHSPVEEKLRRGAQVVDIGCGPGVWLLDMAKKYPKSHFVGIDFSPIFPTDGLPENLEFVNCNFLDGSPFNDSYFEFTHQKFMIAAYTEEQWEEKAIPELLRITKPGGWIEIEEGDAAITSNGNSTQRIANAIKNYFKSKDLNWKIGESIPLLFEKTNAFSEIINKKRTSAFGKKGGITGQE</sequence>
<dbReference type="AlphaFoldDB" id="A0A9N9ER79"/>
<dbReference type="OrthoDB" id="2013972at2759"/>
<feature type="non-terminal residue" evidence="2">
    <location>
        <position position="217"/>
    </location>
</feature>
<dbReference type="CDD" id="cd02440">
    <property type="entry name" value="AdoMet_MTases"/>
    <property type="match status" value="1"/>
</dbReference>
<comment type="caution">
    <text evidence="2">The sequence shown here is derived from an EMBL/GenBank/DDBJ whole genome shotgun (WGS) entry which is preliminary data.</text>
</comment>